<dbReference type="InterPro" id="IPR025591">
    <property type="entry name" value="RloB"/>
</dbReference>
<dbReference type="Pfam" id="PF13707">
    <property type="entry name" value="RloB"/>
    <property type="match status" value="1"/>
</dbReference>
<proteinExistence type="predicted"/>
<evidence type="ECO:0000256" key="1">
    <source>
        <dbReference type="SAM" id="Coils"/>
    </source>
</evidence>
<dbReference type="OrthoDB" id="1366690at2"/>
<dbReference type="Proteomes" id="UP000003460">
    <property type="component" value="Unassembled WGS sequence"/>
</dbReference>
<organism evidence="2 3">
    <name type="scientific">Alloprevotella tannerae ATCC 51259</name>
    <dbReference type="NCBI Taxonomy" id="626522"/>
    <lineage>
        <taxon>Bacteria</taxon>
        <taxon>Pseudomonadati</taxon>
        <taxon>Bacteroidota</taxon>
        <taxon>Bacteroidia</taxon>
        <taxon>Bacteroidales</taxon>
        <taxon>Prevotellaceae</taxon>
        <taxon>Alloprevotella</taxon>
    </lineage>
</organism>
<sequence>MGYSRKEEIAKLKRERRKAKASQKRREKTRKKLVRFLIVCEGTKTEPHYFEALIKDHTSTVREVTIEGEGRATVALVDRAQAIKQELERKNAMAFDRVWLVFDKDNFNDFNEAIRKAKKLGFQCAWTNEAFELWYNLHFEYLDTGIERNAYIEKLQKFFRKKMGDTNFEYEKGNPNIYRLLQQHGSEGLAIRYAKKLRTLYKGTDYANHKPCTMVDKLIEELKHPEKLLKE</sequence>
<feature type="coiled-coil region" evidence="1">
    <location>
        <begin position="5"/>
        <end position="32"/>
    </location>
</feature>
<dbReference type="RefSeq" id="WP_006254533.1">
    <property type="nucleotide sequence ID" value="NZ_GG700642.1"/>
</dbReference>
<dbReference type="eggNOG" id="ENOG5032SNM">
    <property type="taxonomic scope" value="Bacteria"/>
</dbReference>
<reference evidence="2" key="1">
    <citation type="submission" date="2009-09" db="EMBL/GenBank/DDBJ databases">
        <authorList>
            <person name="Weinstock G."/>
            <person name="Sodergren E."/>
            <person name="Clifton S."/>
            <person name="Fulton L."/>
            <person name="Fulton B."/>
            <person name="Courtney L."/>
            <person name="Fronick C."/>
            <person name="Harrison M."/>
            <person name="Strong C."/>
            <person name="Farmer C."/>
            <person name="Delahaunty K."/>
            <person name="Markovic C."/>
            <person name="Hall O."/>
            <person name="Minx P."/>
            <person name="Tomlinson C."/>
            <person name="Mitreva M."/>
            <person name="Nelson J."/>
            <person name="Hou S."/>
            <person name="Wollam A."/>
            <person name="Pepin K.H."/>
            <person name="Johnson M."/>
            <person name="Bhonagiri V."/>
            <person name="Nash W.E."/>
            <person name="Warren W."/>
            <person name="Chinwalla A."/>
            <person name="Mardis E.R."/>
            <person name="Wilson R.K."/>
        </authorList>
    </citation>
    <scope>NUCLEOTIDE SEQUENCE [LARGE SCALE GENOMIC DNA]</scope>
    <source>
        <strain evidence="2">ATCC 51259</strain>
    </source>
</reference>
<keyword evidence="3" id="KW-1185">Reference proteome</keyword>
<evidence type="ECO:0008006" key="4">
    <source>
        <dbReference type="Google" id="ProtNLM"/>
    </source>
</evidence>
<name>C9LEX6_9BACT</name>
<evidence type="ECO:0000313" key="3">
    <source>
        <dbReference type="Proteomes" id="UP000003460"/>
    </source>
</evidence>
<dbReference type="EMBL" id="ACIJ02000016">
    <property type="protein sequence ID" value="EEX72295.1"/>
    <property type="molecule type" value="Genomic_DNA"/>
</dbReference>
<dbReference type="HOGENOM" id="CLU_090993_1_0_10"/>
<gene>
    <name evidence="2" type="ORF">GCWU000325_00757</name>
</gene>
<evidence type="ECO:0000313" key="2">
    <source>
        <dbReference type="EMBL" id="EEX72295.1"/>
    </source>
</evidence>
<dbReference type="GeneID" id="84575908"/>
<dbReference type="STRING" id="626522.GCWU000325_00757"/>
<comment type="caution">
    <text evidence="2">The sequence shown here is derived from an EMBL/GenBank/DDBJ whole genome shotgun (WGS) entry which is preliminary data.</text>
</comment>
<keyword evidence="1" id="KW-0175">Coiled coil</keyword>
<dbReference type="AlphaFoldDB" id="C9LEX6"/>
<protein>
    <recommendedName>
        <fullName evidence="4">RloB-like protein</fullName>
    </recommendedName>
</protein>
<accession>C9LEX6</accession>